<sequence length="123" mass="13292">METVAVLGASPKRERYSHQAIMLLQKHGHRVIPVNPGHDMIDGIAVARSLSMISEAVDTVTVYVAPAHLDSQLGALKTLQPRRVIFNPGAEHPEAMRALAAQGIAVEAACTLVMLRTGQYDQD</sequence>
<dbReference type="Gene3D" id="3.40.50.720">
    <property type="entry name" value="NAD(P)-binding Rossmann-like Domain"/>
    <property type="match status" value="1"/>
</dbReference>
<reference evidence="2 3" key="1">
    <citation type="submission" date="2018-08" db="EMBL/GenBank/DDBJ databases">
        <title>Genomic Encyclopedia of Type Strains, Phase IV (KMG-IV): sequencing the most valuable type-strain genomes for metagenomic binning, comparative biology and taxonomic classification.</title>
        <authorList>
            <person name="Goeker M."/>
        </authorList>
    </citation>
    <scope>NUCLEOTIDE SEQUENCE [LARGE SCALE GENOMIC DNA]</scope>
    <source>
        <strain evidence="2 3">DSM 26022</strain>
    </source>
</reference>
<accession>A0A3E0HB07</accession>
<protein>
    <recommendedName>
        <fullName evidence="1">CoA-binding domain-containing protein</fullName>
    </recommendedName>
</protein>
<dbReference type="EMBL" id="QUNR01000001">
    <property type="protein sequence ID" value="REH40412.1"/>
    <property type="molecule type" value="Genomic_DNA"/>
</dbReference>
<dbReference type="OrthoDB" id="9807426at2"/>
<keyword evidence="3" id="KW-1185">Reference proteome</keyword>
<evidence type="ECO:0000313" key="2">
    <source>
        <dbReference type="EMBL" id="REH40412.1"/>
    </source>
</evidence>
<dbReference type="Proteomes" id="UP000256774">
    <property type="component" value="Unassembled WGS sequence"/>
</dbReference>
<dbReference type="Pfam" id="PF13380">
    <property type="entry name" value="CoA_binding_2"/>
    <property type="match status" value="1"/>
</dbReference>
<gene>
    <name evidence="2" type="ORF">DFR26_0613</name>
</gene>
<dbReference type="PANTHER" id="PTHR33303:SF2">
    <property type="entry name" value="COA-BINDING DOMAIN-CONTAINING PROTEIN"/>
    <property type="match status" value="1"/>
</dbReference>
<evidence type="ECO:0000313" key="3">
    <source>
        <dbReference type="Proteomes" id="UP000256774"/>
    </source>
</evidence>
<comment type="caution">
    <text evidence="2">The sequence shown here is derived from an EMBL/GenBank/DDBJ whole genome shotgun (WGS) entry which is preliminary data.</text>
</comment>
<proteinExistence type="predicted"/>
<dbReference type="InterPro" id="IPR003781">
    <property type="entry name" value="CoA-bd"/>
</dbReference>
<dbReference type="PANTHER" id="PTHR33303">
    <property type="entry name" value="CYTOPLASMIC PROTEIN-RELATED"/>
    <property type="match status" value="1"/>
</dbReference>
<name>A0A3E0HB07_9GAMM</name>
<dbReference type="InterPro" id="IPR036291">
    <property type="entry name" value="NAD(P)-bd_dom_sf"/>
</dbReference>
<dbReference type="RefSeq" id="WP_116207450.1">
    <property type="nucleotide sequence ID" value="NZ_QUNR01000001.1"/>
</dbReference>
<dbReference type="AlphaFoldDB" id="A0A3E0HB07"/>
<dbReference type="SUPFAM" id="SSF51735">
    <property type="entry name" value="NAD(P)-binding Rossmann-fold domains"/>
    <property type="match status" value="1"/>
</dbReference>
<feature type="domain" description="CoA-binding" evidence="1">
    <location>
        <begin position="3"/>
        <end position="115"/>
    </location>
</feature>
<organism evidence="2 3">
    <name type="scientific">Paraperlucidibaca baekdonensis</name>
    <dbReference type="NCBI Taxonomy" id="748120"/>
    <lineage>
        <taxon>Bacteria</taxon>
        <taxon>Pseudomonadati</taxon>
        <taxon>Pseudomonadota</taxon>
        <taxon>Gammaproteobacteria</taxon>
        <taxon>Moraxellales</taxon>
        <taxon>Moraxellaceae</taxon>
        <taxon>Paraperlucidibaca</taxon>
    </lineage>
</organism>
<evidence type="ECO:0000259" key="1">
    <source>
        <dbReference type="Pfam" id="PF13380"/>
    </source>
</evidence>